<dbReference type="EMBL" id="VOBQ01000013">
    <property type="protein sequence ID" value="TWO69973.1"/>
    <property type="molecule type" value="Genomic_DNA"/>
</dbReference>
<dbReference type="Gene3D" id="3.60.40.10">
    <property type="entry name" value="PPM-type phosphatase domain"/>
    <property type="match status" value="1"/>
</dbReference>
<dbReference type="OrthoDB" id="479131at2"/>
<dbReference type="InterPro" id="IPR001932">
    <property type="entry name" value="PPM-type_phosphatase-like_dom"/>
</dbReference>
<comment type="caution">
    <text evidence="2">The sequence shown here is derived from an EMBL/GenBank/DDBJ whole genome shotgun (WGS) entry which is preliminary data.</text>
</comment>
<dbReference type="SMART" id="SM00331">
    <property type="entry name" value="PP2C_SIG"/>
    <property type="match status" value="1"/>
</dbReference>
<dbReference type="RefSeq" id="WP_145894169.1">
    <property type="nucleotide sequence ID" value="NZ_VOBQ01000013.1"/>
</dbReference>
<organism evidence="2 3">
    <name type="scientific">Caenimonas sedimenti</name>
    <dbReference type="NCBI Taxonomy" id="2596921"/>
    <lineage>
        <taxon>Bacteria</taxon>
        <taxon>Pseudomonadati</taxon>
        <taxon>Pseudomonadota</taxon>
        <taxon>Betaproteobacteria</taxon>
        <taxon>Burkholderiales</taxon>
        <taxon>Comamonadaceae</taxon>
        <taxon>Caenimonas</taxon>
    </lineage>
</organism>
<dbReference type="AlphaFoldDB" id="A0A562ZN75"/>
<evidence type="ECO:0000259" key="1">
    <source>
        <dbReference type="SMART" id="SM00331"/>
    </source>
</evidence>
<dbReference type="Proteomes" id="UP000318199">
    <property type="component" value="Unassembled WGS sequence"/>
</dbReference>
<dbReference type="PANTHER" id="PTHR35801:SF1">
    <property type="entry name" value="PHOSPHOSERINE PHOSPHATASE RSBX"/>
    <property type="match status" value="1"/>
</dbReference>
<sequence>METTIEVTEQSQVAEARRAVADLGAEVGLSAHDLGRAALVATEACTNLVKYGRQGVMVLSKFSEAGARGVQLIAIDSGPGFANFGASARDGHSTGGSLGVGLGAIMRSSDLFDCYTREGQGSALLSRVSAGAVPVQAVPGSLWVGSRASAKLGHVESGDAWGVFDSRRLRRLCVADGLGHGPLAAIAGHAAITAFHAAALRDTPQDILQQAHVALKSTRGAVMAVLALDTEAGTATFSGVGNIVAMLHSESRQQHMVSTEGIVGYSVRVFRSHEYAWTPGSTAILASDGLSSRWNLIRYPGLMARHPALIAAVLYRDYARDTDDATVVVAKVAP</sequence>
<dbReference type="InterPro" id="IPR039248">
    <property type="entry name" value="Ptase_RsbX"/>
</dbReference>
<dbReference type="InterPro" id="IPR003594">
    <property type="entry name" value="HATPase_dom"/>
</dbReference>
<dbReference type="InterPro" id="IPR036890">
    <property type="entry name" value="HATPase_C_sf"/>
</dbReference>
<dbReference type="Pfam" id="PF13581">
    <property type="entry name" value="HATPase_c_2"/>
    <property type="match status" value="1"/>
</dbReference>
<proteinExistence type="predicted"/>
<dbReference type="InterPro" id="IPR036457">
    <property type="entry name" value="PPM-type-like_dom_sf"/>
</dbReference>
<keyword evidence="3" id="KW-1185">Reference proteome</keyword>
<dbReference type="PANTHER" id="PTHR35801">
    <property type="entry name" value="PHOSPHOSERINE PHOSPHATASE RSBX"/>
    <property type="match status" value="1"/>
</dbReference>
<dbReference type="SUPFAM" id="SSF55874">
    <property type="entry name" value="ATPase domain of HSP90 chaperone/DNA topoisomerase II/histidine kinase"/>
    <property type="match status" value="1"/>
</dbReference>
<dbReference type="Pfam" id="PF07228">
    <property type="entry name" value="SpoIIE"/>
    <property type="match status" value="1"/>
</dbReference>
<protein>
    <submittedName>
        <fullName evidence="2">SpoIIE family protein phosphatase</fullName>
    </submittedName>
</protein>
<evidence type="ECO:0000313" key="2">
    <source>
        <dbReference type="EMBL" id="TWO69973.1"/>
    </source>
</evidence>
<feature type="domain" description="PPM-type phosphatase" evidence="1">
    <location>
        <begin position="141"/>
        <end position="332"/>
    </location>
</feature>
<evidence type="ECO:0000313" key="3">
    <source>
        <dbReference type="Proteomes" id="UP000318199"/>
    </source>
</evidence>
<dbReference type="Gene3D" id="3.30.565.10">
    <property type="entry name" value="Histidine kinase-like ATPase, C-terminal domain"/>
    <property type="match status" value="1"/>
</dbReference>
<accession>A0A562ZN75</accession>
<reference evidence="2 3" key="1">
    <citation type="submission" date="2019-07" db="EMBL/GenBank/DDBJ databases">
        <title>Caenimonas sedimenti sp. nov., isolated from activated sludge.</title>
        <authorList>
            <person name="Xu J."/>
        </authorList>
    </citation>
    <scope>NUCLEOTIDE SEQUENCE [LARGE SCALE GENOMIC DNA]</scope>
    <source>
        <strain evidence="2 3">HX-9-20</strain>
    </source>
</reference>
<dbReference type="SUPFAM" id="SSF81606">
    <property type="entry name" value="PP2C-like"/>
    <property type="match status" value="1"/>
</dbReference>
<name>A0A562ZN75_9BURK</name>
<gene>
    <name evidence="2" type="ORF">FN976_16635</name>
</gene>